<evidence type="ECO:0000256" key="1">
    <source>
        <dbReference type="SAM" id="MobiDB-lite"/>
    </source>
</evidence>
<accession>A0A8T1TK79</accession>
<name>A0A8T1TK79_9STRA</name>
<proteinExistence type="predicted"/>
<evidence type="ECO:0000313" key="2">
    <source>
        <dbReference type="EMBL" id="KAG6943077.1"/>
    </source>
</evidence>
<gene>
    <name evidence="2" type="ORF">JG687_00018674</name>
</gene>
<evidence type="ECO:0000313" key="3">
    <source>
        <dbReference type="Proteomes" id="UP000688947"/>
    </source>
</evidence>
<comment type="caution">
    <text evidence="2">The sequence shown here is derived from an EMBL/GenBank/DDBJ whole genome shotgun (WGS) entry which is preliminary data.</text>
</comment>
<feature type="region of interest" description="Disordered" evidence="1">
    <location>
        <begin position="1"/>
        <end position="33"/>
    </location>
</feature>
<reference evidence="2" key="1">
    <citation type="submission" date="2021-01" db="EMBL/GenBank/DDBJ databases">
        <title>Phytophthora aleatoria, a newly-described species from Pinus radiata is distinct from Phytophthora cactorum isolates based on comparative genomics.</title>
        <authorList>
            <person name="Mcdougal R."/>
            <person name="Panda P."/>
            <person name="Williams N."/>
            <person name="Studholme D.J."/>
        </authorList>
    </citation>
    <scope>NUCLEOTIDE SEQUENCE</scope>
    <source>
        <strain evidence="2">NZFS 3830</strain>
    </source>
</reference>
<protein>
    <submittedName>
        <fullName evidence="2">Uncharacterized protein</fullName>
    </submittedName>
</protein>
<sequence length="84" mass="9810">MNTGTGSDSDGHQQLEEYDLSSDDYTKSGRRPPWTRIWRSTEPYTLAVYRTSLLSRANLYRCCHSMRSQLVQCRSRCCKASKRR</sequence>
<organism evidence="2 3">
    <name type="scientific">Phytophthora cactorum</name>
    <dbReference type="NCBI Taxonomy" id="29920"/>
    <lineage>
        <taxon>Eukaryota</taxon>
        <taxon>Sar</taxon>
        <taxon>Stramenopiles</taxon>
        <taxon>Oomycota</taxon>
        <taxon>Peronosporomycetes</taxon>
        <taxon>Peronosporales</taxon>
        <taxon>Peronosporaceae</taxon>
        <taxon>Phytophthora</taxon>
    </lineage>
</organism>
<dbReference type="Proteomes" id="UP000688947">
    <property type="component" value="Unassembled WGS sequence"/>
</dbReference>
<dbReference type="EMBL" id="JAENGZ010002688">
    <property type="protein sequence ID" value="KAG6943077.1"/>
    <property type="molecule type" value="Genomic_DNA"/>
</dbReference>
<dbReference type="AlphaFoldDB" id="A0A8T1TK79"/>